<gene>
    <name evidence="2" type="ORF">F6J89_08305</name>
</gene>
<proteinExistence type="predicted"/>
<protein>
    <submittedName>
        <fullName evidence="2">Chromosome partitioning protein ParA</fullName>
    </submittedName>
</protein>
<dbReference type="SUPFAM" id="SSF52540">
    <property type="entry name" value="P-loop containing nucleoside triphosphate hydrolases"/>
    <property type="match status" value="1"/>
</dbReference>
<evidence type="ECO:0000256" key="1">
    <source>
        <dbReference type="SAM" id="MobiDB-lite"/>
    </source>
</evidence>
<evidence type="ECO:0000313" key="2">
    <source>
        <dbReference type="EMBL" id="NER27623.1"/>
    </source>
</evidence>
<dbReference type="Gene3D" id="3.40.50.300">
    <property type="entry name" value="P-loop containing nucleotide triphosphate hydrolases"/>
    <property type="match status" value="1"/>
</dbReference>
<feature type="compositionally biased region" description="Polar residues" evidence="1">
    <location>
        <begin position="244"/>
        <end position="254"/>
    </location>
</feature>
<dbReference type="AlphaFoldDB" id="A0A6B3N810"/>
<accession>A0A6B3N810</accession>
<dbReference type="EMBL" id="JAAHFQ010000117">
    <property type="protein sequence ID" value="NER27623.1"/>
    <property type="molecule type" value="Genomic_DNA"/>
</dbReference>
<organism evidence="2">
    <name type="scientific">Symploca sp. SIO1C4</name>
    <dbReference type="NCBI Taxonomy" id="2607765"/>
    <lineage>
        <taxon>Bacteria</taxon>
        <taxon>Bacillati</taxon>
        <taxon>Cyanobacteriota</taxon>
        <taxon>Cyanophyceae</taxon>
        <taxon>Coleofasciculales</taxon>
        <taxon>Coleofasciculaceae</taxon>
        <taxon>Symploca</taxon>
    </lineage>
</organism>
<feature type="region of interest" description="Disordered" evidence="1">
    <location>
        <begin position="244"/>
        <end position="263"/>
    </location>
</feature>
<reference evidence="2" key="1">
    <citation type="submission" date="2019-11" db="EMBL/GenBank/DDBJ databases">
        <title>Genomic insights into an expanded diversity of filamentous marine cyanobacteria reveals the extraordinary biosynthetic potential of Moorea and Okeania.</title>
        <authorList>
            <person name="Ferreira Leao T."/>
            <person name="Wang M."/>
            <person name="Moss N."/>
            <person name="Da Silva R."/>
            <person name="Sanders J."/>
            <person name="Nurk S."/>
            <person name="Gurevich A."/>
            <person name="Humphrey G."/>
            <person name="Reher R."/>
            <person name="Zhu Q."/>
            <person name="Belda-Ferre P."/>
            <person name="Glukhov E."/>
            <person name="Rex R."/>
            <person name="Dorrestein P.C."/>
            <person name="Knight R."/>
            <person name="Pevzner P."/>
            <person name="Gerwick W.H."/>
            <person name="Gerwick L."/>
        </authorList>
    </citation>
    <scope>NUCLEOTIDE SEQUENCE</scope>
    <source>
        <strain evidence="2">SIO1C4</strain>
    </source>
</reference>
<sequence length="263" mass="29349">MAHQQKKQLVIITADKGGTGKSTFARALLDYIRRSKIACFAFDGDSRNSQLYRHYKDLAPGVERINLTSDEGMDELIDSLPDVNEPLVLIDLPAQGGLSLEKLQEDAGLLYALEATGFELTIVSVLTPVKDCVAALKNVLEHYQGSAKYVAVKNLFFGESEKFVIFDKSNTREQFLKRGGQTITMPSLYPAVFELIDQHNLTFNEALQNTSVVSLSRRMRLQKWMRTLDAQLEKASPALGLNQVPAQFESQNNGKEPRTEDHG</sequence>
<comment type="caution">
    <text evidence="2">The sequence shown here is derived from an EMBL/GenBank/DDBJ whole genome shotgun (WGS) entry which is preliminary data.</text>
</comment>
<name>A0A6B3N810_9CYAN</name>
<dbReference type="InterPro" id="IPR027417">
    <property type="entry name" value="P-loop_NTPase"/>
</dbReference>